<dbReference type="Pfam" id="PF00370">
    <property type="entry name" value="FGGY_N"/>
    <property type="match status" value="1"/>
</dbReference>
<keyword evidence="3 5" id="KW-0808">Transferase</keyword>
<dbReference type="SUPFAM" id="SSF53067">
    <property type="entry name" value="Actin-like ATPase domain"/>
    <property type="match status" value="2"/>
</dbReference>
<dbReference type="InterPro" id="IPR018485">
    <property type="entry name" value="FGGY_C"/>
</dbReference>
<keyword evidence="2" id="KW-0119">Carbohydrate metabolism</keyword>
<dbReference type="InterPro" id="IPR000577">
    <property type="entry name" value="Carb_kinase_FGGY"/>
</dbReference>
<evidence type="ECO:0000313" key="10">
    <source>
        <dbReference type="Proteomes" id="UP001602245"/>
    </source>
</evidence>
<dbReference type="InterPro" id="IPR050406">
    <property type="entry name" value="FGGY_Carb_Kinase"/>
</dbReference>
<dbReference type="GO" id="GO:0004856">
    <property type="term" value="F:D-xylulokinase activity"/>
    <property type="evidence" value="ECO:0007669"/>
    <property type="project" value="UniProtKB-EC"/>
</dbReference>
<dbReference type="InterPro" id="IPR018483">
    <property type="entry name" value="Carb_kinase_FGGY_CS"/>
</dbReference>
<comment type="caution">
    <text evidence="9">The sequence shown here is derived from an EMBL/GenBank/DDBJ whole genome shotgun (WGS) entry which is preliminary data.</text>
</comment>
<dbReference type="RefSeq" id="WP_040431643.1">
    <property type="nucleotide sequence ID" value="NZ_JBIAZU010000001.1"/>
</dbReference>
<dbReference type="PANTHER" id="PTHR43095">
    <property type="entry name" value="SUGAR KINASE"/>
    <property type="match status" value="1"/>
</dbReference>
<proteinExistence type="inferred from homology"/>
<evidence type="ECO:0000256" key="5">
    <source>
        <dbReference type="RuleBase" id="RU003733"/>
    </source>
</evidence>
<keyword evidence="2" id="KW-0859">Xylose metabolism</keyword>
<name>A0ABW6W7V7_9ACTN</name>
<evidence type="ECO:0000256" key="4">
    <source>
        <dbReference type="ARBA" id="ARBA00022777"/>
    </source>
</evidence>
<protein>
    <submittedName>
        <fullName evidence="9">Xylulokinase</fullName>
        <ecNumber evidence="9">2.7.1.17</ecNumber>
    </submittedName>
</protein>
<feature type="domain" description="Carbohydrate kinase FGGY N-terminal" evidence="7">
    <location>
        <begin position="7"/>
        <end position="246"/>
    </location>
</feature>
<dbReference type="Proteomes" id="UP001602245">
    <property type="component" value="Unassembled WGS sequence"/>
</dbReference>
<feature type="domain" description="Carbohydrate kinase FGGY C-terminal" evidence="8">
    <location>
        <begin position="257"/>
        <end position="439"/>
    </location>
</feature>
<evidence type="ECO:0000313" key="9">
    <source>
        <dbReference type="EMBL" id="MFF5289203.1"/>
    </source>
</evidence>
<dbReference type="PANTHER" id="PTHR43095:SF5">
    <property type="entry name" value="XYLULOSE KINASE"/>
    <property type="match status" value="1"/>
</dbReference>
<feature type="region of interest" description="Disordered" evidence="6">
    <location>
        <begin position="485"/>
        <end position="505"/>
    </location>
</feature>
<dbReference type="PROSITE" id="PS00445">
    <property type="entry name" value="FGGY_KINASES_2"/>
    <property type="match status" value="1"/>
</dbReference>
<evidence type="ECO:0000256" key="1">
    <source>
        <dbReference type="ARBA" id="ARBA00009156"/>
    </source>
</evidence>
<comment type="similarity">
    <text evidence="1 5">Belongs to the FGGY kinase family.</text>
</comment>
<dbReference type="InterPro" id="IPR018484">
    <property type="entry name" value="FGGY_N"/>
</dbReference>
<dbReference type="EC" id="2.7.1.17" evidence="9"/>
<feature type="compositionally biased region" description="Low complexity" evidence="6">
    <location>
        <begin position="493"/>
        <end position="505"/>
    </location>
</feature>
<evidence type="ECO:0000256" key="2">
    <source>
        <dbReference type="ARBA" id="ARBA00022629"/>
    </source>
</evidence>
<evidence type="ECO:0000256" key="3">
    <source>
        <dbReference type="ARBA" id="ARBA00022679"/>
    </source>
</evidence>
<keyword evidence="4 5" id="KW-0418">Kinase</keyword>
<gene>
    <name evidence="9" type="ORF">ACFY35_07185</name>
</gene>
<dbReference type="Gene3D" id="3.30.420.40">
    <property type="match status" value="2"/>
</dbReference>
<evidence type="ECO:0000256" key="6">
    <source>
        <dbReference type="SAM" id="MobiDB-lite"/>
    </source>
</evidence>
<organism evidence="9 10">
    <name type="scientific">Paractinoplanes globisporus</name>
    <dbReference type="NCBI Taxonomy" id="113565"/>
    <lineage>
        <taxon>Bacteria</taxon>
        <taxon>Bacillati</taxon>
        <taxon>Actinomycetota</taxon>
        <taxon>Actinomycetes</taxon>
        <taxon>Micromonosporales</taxon>
        <taxon>Micromonosporaceae</taxon>
        <taxon>Paractinoplanes</taxon>
    </lineage>
</organism>
<sequence>MPQTTTLLGVDLGTSSVKAVVARLDGTVVAQARRDYPVSHPRPGWSETSASDWLDASAAAVRAAVAQAGSQPDAIGLSGQMHGVVLATENGRAVRPAVVWSDARAVDQVEQYDDLPEQLLTRLANPLSPGMAGPLLAWLTIHEAATYRAARWALQPKDWLRAQLTGLFATEPSDASATLLYDISGDTWDTELLDALGLDADKLPPILDRSAEPAGLLTADAAARLGLRPGVPIAAGAADTAAAALGSQLTEPGTMQLTIGTGAQLVMPVAERPEPLPAHPVTHLYRAATDTGWYRMAAVLNGGLTLDWVRRALGAGWPELYAAAGVPPQADDPYFLPHVNGERTPYLDPSLRGAWTGLGPRHDRIHLLRAALEGVAFAVRDALDSLDPTGEIAGLHLAGGGTTDPQWRQMLADVLGRTLVPVEVPAASGLGAAVLGARATGLTDRFPSRDSFATSRNDPRSHRHDLYHDRHAAFRRKVRALRDSDSTTVGTYAGSAPHGAASASG</sequence>
<dbReference type="InterPro" id="IPR043129">
    <property type="entry name" value="ATPase_NBD"/>
</dbReference>
<dbReference type="PIRSF" id="PIRSF000538">
    <property type="entry name" value="GlpK"/>
    <property type="match status" value="1"/>
</dbReference>
<dbReference type="CDD" id="cd07808">
    <property type="entry name" value="ASKHA_NBD_FGGY_EcXK-like"/>
    <property type="match status" value="1"/>
</dbReference>
<evidence type="ECO:0000259" key="7">
    <source>
        <dbReference type="Pfam" id="PF00370"/>
    </source>
</evidence>
<accession>A0ABW6W7V7</accession>
<reference evidence="9 10" key="1">
    <citation type="submission" date="2024-10" db="EMBL/GenBank/DDBJ databases">
        <title>The Natural Products Discovery Center: Release of the First 8490 Sequenced Strains for Exploring Actinobacteria Biosynthetic Diversity.</title>
        <authorList>
            <person name="Kalkreuter E."/>
            <person name="Kautsar S.A."/>
            <person name="Yang D."/>
            <person name="Bader C.D."/>
            <person name="Teijaro C.N."/>
            <person name="Fluegel L."/>
            <person name="Davis C.M."/>
            <person name="Simpson J.R."/>
            <person name="Lauterbach L."/>
            <person name="Steele A.D."/>
            <person name="Gui C."/>
            <person name="Meng S."/>
            <person name="Li G."/>
            <person name="Viehrig K."/>
            <person name="Ye F."/>
            <person name="Su P."/>
            <person name="Kiefer A.F."/>
            <person name="Nichols A."/>
            <person name="Cepeda A.J."/>
            <person name="Yan W."/>
            <person name="Fan B."/>
            <person name="Jiang Y."/>
            <person name="Adhikari A."/>
            <person name="Zheng C.-J."/>
            <person name="Schuster L."/>
            <person name="Cowan T.M."/>
            <person name="Smanski M.J."/>
            <person name="Chevrette M.G."/>
            <person name="De Carvalho L.P.S."/>
            <person name="Shen B."/>
        </authorList>
    </citation>
    <scope>NUCLEOTIDE SEQUENCE [LARGE SCALE GENOMIC DNA]</scope>
    <source>
        <strain evidence="9 10">NPDC000087</strain>
    </source>
</reference>
<keyword evidence="10" id="KW-1185">Reference proteome</keyword>
<evidence type="ECO:0000259" key="8">
    <source>
        <dbReference type="Pfam" id="PF02782"/>
    </source>
</evidence>
<dbReference type="Pfam" id="PF02782">
    <property type="entry name" value="FGGY_C"/>
    <property type="match status" value="1"/>
</dbReference>
<dbReference type="EMBL" id="JBIAZU010000001">
    <property type="protein sequence ID" value="MFF5289203.1"/>
    <property type="molecule type" value="Genomic_DNA"/>
</dbReference>